<name>A0ABR1VNH7_9PEZI</name>
<protein>
    <submittedName>
        <fullName evidence="1">Uncharacterized protein</fullName>
    </submittedName>
</protein>
<evidence type="ECO:0000313" key="1">
    <source>
        <dbReference type="EMBL" id="KAK8071464.1"/>
    </source>
</evidence>
<reference evidence="1 2" key="1">
    <citation type="submission" date="2023-01" db="EMBL/GenBank/DDBJ databases">
        <title>Analysis of 21 Apiospora genomes using comparative genomics revels a genus with tremendous synthesis potential of carbohydrate active enzymes and secondary metabolites.</title>
        <authorList>
            <person name="Sorensen T."/>
        </authorList>
    </citation>
    <scope>NUCLEOTIDE SEQUENCE [LARGE SCALE GENOMIC DNA]</scope>
    <source>
        <strain evidence="1 2">CBS 114990</strain>
    </source>
</reference>
<sequence length="84" mass="9365">MVIGRWTCCGTTGDMSYGCDHHGTGPQPCGCDYCETGMSLPEDLYYSKLPERQGLHLARGPDPRSHGFHAMMSMQNFNNYELAM</sequence>
<evidence type="ECO:0000313" key="2">
    <source>
        <dbReference type="Proteomes" id="UP001433268"/>
    </source>
</evidence>
<dbReference type="Proteomes" id="UP001433268">
    <property type="component" value="Unassembled WGS sequence"/>
</dbReference>
<dbReference type="EMBL" id="JAQQWN010000008">
    <property type="protein sequence ID" value="KAK8071464.1"/>
    <property type="molecule type" value="Genomic_DNA"/>
</dbReference>
<gene>
    <name evidence="1" type="ORF">PG997_011667</name>
</gene>
<keyword evidence="2" id="KW-1185">Reference proteome</keyword>
<organism evidence="1 2">
    <name type="scientific">Apiospora hydei</name>
    <dbReference type="NCBI Taxonomy" id="1337664"/>
    <lineage>
        <taxon>Eukaryota</taxon>
        <taxon>Fungi</taxon>
        <taxon>Dikarya</taxon>
        <taxon>Ascomycota</taxon>
        <taxon>Pezizomycotina</taxon>
        <taxon>Sordariomycetes</taxon>
        <taxon>Xylariomycetidae</taxon>
        <taxon>Amphisphaeriales</taxon>
        <taxon>Apiosporaceae</taxon>
        <taxon>Apiospora</taxon>
    </lineage>
</organism>
<proteinExistence type="predicted"/>
<accession>A0ABR1VNH7</accession>
<comment type="caution">
    <text evidence="1">The sequence shown here is derived from an EMBL/GenBank/DDBJ whole genome shotgun (WGS) entry which is preliminary data.</text>
</comment>
<dbReference type="RefSeq" id="XP_066665272.1">
    <property type="nucleotide sequence ID" value="XM_066815982.1"/>
</dbReference>
<dbReference type="GeneID" id="92049042"/>